<comment type="caution">
    <text evidence="2">The sequence shown here is derived from an EMBL/GenBank/DDBJ whole genome shotgun (WGS) entry which is preliminary data.</text>
</comment>
<gene>
    <name evidence="2" type="ORF">DXX99_05865</name>
</gene>
<protein>
    <recommendedName>
        <fullName evidence="4">Thioredoxin</fullName>
    </recommendedName>
</protein>
<dbReference type="Proteomes" id="UP000256329">
    <property type="component" value="Unassembled WGS sequence"/>
</dbReference>
<evidence type="ECO:0000313" key="3">
    <source>
        <dbReference type="Proteomes" id="UP000256329"/>
    </source>
</evidence>
<reference evidence="2 3" key="1">
    <citation type="submission" date="2018-08" db="EMBL/GenBank/DDBJ databases">
        <title>Form III RuBisCO-mediated autotrophy in Thermodesulfobium bacteria.</title>
        <authorList>
            <person name="Toshchakov S.V."/>
            <person name="Kublanov I.V."/>
            <person name="Frolov E."/>
            <person name="Bonch-Osmolovskaya E.A."/>
            <person name="Tourova T.P."/>
            <person name="Chernych N.A."/>
            <person name="Lebedinsky A.V."/>
        </authorList>
    </citation>
    <scope>NUCLEOTIDE SEQUENCE [LARGE SCALE GENOMIC DNA]</scope>
    <source>
        <strain evidence="2 3">SR</strain>
    </source>
</reference>
<evidence type="ECO:0000256" key="1">
    <source>
        <dbReference type="SAM" id="Phobius"/>
    </source>
</evidence>
<keyword evidence="1" id="KW-0472">Membrane</keyword>
<accession>A0A3D8P4P7</accession>
<evidence type="ECO:0008006" key="4">
    <source>
        <dbReference type="Google" id="ProtNLM"/>
    </source>
</evidence>
<name>A0A3D8P4P7_9THEO</name>
<organism evidence="2 3">
    <name type="scientific">Ammonifex thiophilus</name>
    <dbReference type="NCBI Taxonomy" id="444093"/>
    <lineage>
        <taxon>Bacteria</taxon>
        <taxon>Bacillati</taxon>
        <taxon>Bacillota</taxon>
        <taxon>Clostridia</taxon>
        <taxon>Thermoanaerobacterales</taxon>
        <taxon>Thermoanaerobacteraceae</taxon>
        <taxon>Ammonifex</taxon>
    </lineage>
</organism>
<feature type="transmembrane region" description="Helical" evidence="1">
    <location>
        <begin position="20"/>
        <end position="38"/>
    </location>
</feature>
<keyword evidence="1" id="KW-0812">Transmembrane</keyword>
<dbReference type="InterPro" id="IPR047708">
    <property type="entry name" value="CD1871A-like"/>
</dbReference>
<keyword evidence="1" id="KW-1133">Transmembrane helix</keyword>
<proteinExistence type="predicted"/>
<dbReference type="EMBL" id="QSLN01000006">
    <property type="protein sequence ID" value="RDV83237.1"/>
    <property type="molecule type" value="Genomic_DNA"/>
</dbReference>
<keyword evidence="3" id="KW-1185">Reference proteome</keyword>
<dbReference type="AlphaFoldDB" id="A0A3D8P4P7"/>
<sequence>MIGSGKSVASFWWVEVMRRWLGRLSLFLGLALVVWGLLRGEFQFLWLKGIRFCLECMGLG</sequence>
<evidence type="ECO:0000313" key="2">
    <source>
        <dbReference type="EMBL" id="RDV83237.1"/>
    </source>
</evidence>
<dbReference type="NCBIfam" id="NF040920">
    <property type="entry name" value="CD1871A_fam"/>
    <property type="match status" value="1"/>
</dbReference>